<protein>
    <submittedName>
        <fullName evidence="9">Type II secretion system F family protein</fullName>
    </submittedName>
</protein>
<dbReference type="GO" id="GO:0005886">
    <property type="term" value="C:plasma membrane"/>
    <property type="evidence" value="ECO:0007669"/>
    <property type="project" value="UniProtKB-SubCell"/>
</dbReference>
<comment type="subcellular location">
    <subcellularLocation>
        <location evidence="1">Cell membrane</location>
        <topology evidence="1">Multi-pass membrane protein</topology>
    </subcellularLocation>
</comment>
<evidence type="ECO:0000256" key="5">
    <source>
        <dbReference type="ARBA" id="ARBA00023136"/>
    </source>
</evidence>
<feature type="domain" description="Type II secretion system protein TadB-like N-terminal" evidence="8">
    <location>
        <begin position="10"/>
        <end position="120"/>
    </location>
</feature>
<evidence type="ECO:0000256" key="4">
    <source>
        <dbReference type="ARBA" id="ARBA00022989"/>
    </source>
</evidence>
<feature type="transmembrane region" description="Helical" evidence="6">
    <location>
        <begin position="86"/>
        <end position="116"/>
    </location>
</feature>
<dbReference type="InterPro" id="IPR018076">
    <property type="entry name" value="T2SS_GspF_dom"/>
</dbReference>
<keyword evidence="2" id="KW-1003">Cell membrane</keyword>
<keyword evidence="3 6" id="KW-0812">Transmembrane</keyword>
<evidence type="ECO:0000313" key="9">
    <source>
        <dbReference type="EMBL" id="QKG71131.1"/>
    </source>
</evidence>
<evidence type="ECO:0000256" key="1">
    <source>
        <dbReference type="ARBA" id="ARBA00004651"/>
    </source>
</evidence>
<dbReference type="Proteomes" id="UP000504693">
    <property type="component" value="Chromosome"/>
</dbReference>
<dbReference type="PANTHER" id="PTHR35007:SF1">
    <property type="entry name" value="PILUS ASSEMBLY PROTEIN"/>
    <property type="match status" value="1"/>
</dbReference>
<feature type="transmembrane region" description="Helical" evidence="6">
    <location>
        <begin position="275"/>
        <end position="294"/>
    </location>
</feature>
<feature type="domain" description="Type II secretion system protein GspF" evidence="7">
    <location>
        <begin position="167"/>
        <end position="291"/>
    </location>
</feature>
<sequence>MLSGDLTRLLILLAVFASIFLASQLFLRAAVEGRAHIGAVNKRLKLIATGHKREEILGALRKHDPMANPLNFGILGPLYSAFQRNLLMAAVPFGFAQILLGMAAFFALVMLVVTVLALSSGYTLTLGVIQLIIAVALATAVGLPVLAVSYLAQRRRKTMQEQFPVALDIFVRALRSGHPVSSAIELLTQEMNDPIGTEFGLIADEISYGADLNEALDDMAERWDLDDLRMFSVSLSVQNETGGNLAEILDSLSKVIRERASLYLKVRALSSEGRMTGWLLTGLPVLTFVILFSMNPQFYLEVAGDPIFMIGFPAMILWFFVGVFWIKNLVNLKV</sequence>
<keyword evidence="4 6" id="KW-1133">Transmembrane helix</keyword>
<accession>A0A7D3XRI7</accession>
<evidence type="ECO:0000256" key="6">
    <source>
        <dbReference type="SAM" id="Phobius"/>
    </source>
</evidence>
<evidence type="ECO:0000256" key="2">
    <source>
        <dbReference type="ARBA" id="ARBA00022475"/>
    </source>
</evidence>
<feature type="transmembrane region" description="Helical" evidence="6">
    <location>
        <begin position="306"/>
        <end position="326"/>
    </location>
</feature>
<keyword evidence="5 6" id="KW-0472">Membrane</keyword>
<name>A0A7D3XRI7_9SPHN</name>
<dbReference type="Pfam" id="PF00482">
    <property type="entry name" value="T2SSF"/>
    <property type="match status" value="1"/>
</dbReference>
<dbReference type="RefSeq" id="WP_173213795.1">
    <property type="nucleotide sequence ID" value="NZ_CP053921.1"/>
</dbReference>
<evidence type="ECO:0000256" key="3">
    <source>
        <dbReference type="ARBA" id="ARBA00022692"/>
    </source>
</evidence>
<dbReference type="InterPro" id="IPR042094">
    <property type="entry name" value="T2SS_GspF_sf"/>
</dbReference>
<dbReference type="PANTHER" id="PTHR35007">
    <property type="entry name" value="INTEGRAL MEMBRANE PROTEIN-RELATED"/>
    <property type="match status" value="1"/>
</dbReference>
<dbReference type="InterPro" id="IPR045824">
    <property type="entry name" value="T2SS_TadB-like_N"/>
</dbReference>
<evidence type="ECO:0000259" key="7">
    <source>
        <dbReference type="Pfam" id="PF00482"/>
    </source>
</evidence>
<organism evidence="9 10">
    <name type="scientific">Erythrobacter mangrovi</name>
    <dbReference type="NCBI Taxonomy" id="2739433"/>
    <lineage>
        <taxon>Bacteria</taxon>
        <taxon>Pseudomonadati</taxon>
        <taxon>Pseudomonadota</taxon>
        <taxon>Alphaproteobacteria</taxon>
        <taxon>Sphingomonadales</taxon>
        <taxon>Erythrobacteraceae</taxon>
        <taxon>Erythrobacter/Porphyrobacter group</taxon>
        <taxon>Erythrobacter</taxon>
    </lineage>
</organism>
<dbReference type="EMBL" id="CP053921">
    <property type="protein sequence ID" value="QKG71131.1"/>
    <property type="molecule type" value="Genomic_DNA"/>
</dbReference>
<proteinExistence type="predicted"/>
<gene>
    <name evidence="9" type="ORF">HQR01_06925</name>
</gene>
<evidence type="ECO:0000259" key="8">
    <source>
        <dbReference type="Pfam" id="PF19360"/>
    </source>
</evidence>
<dbReference type="Gene3D" id="1.20.81.30">
    <property type="entry name" value="Type II secretion system (T2SS), domain F"/>
    <property type="match status" value="1"/>
</dbReference>
<dbReference type="KEGG" id="emv:HQR01_06925"/>
<dbReference type="AlphaFoldDB" id="A0A7D3XRI7"/>
<feature type="transmembrane region" description="Helical" evidence="6">
    <location>
        <begin position="128"/>
        <end position="152"/>
    </location>
</feature>
<dbReference type="Pfam" id="PF19360">
    <property type="entry name" value="TadB_TadC_N"/>
    <property type="match status" value="1"/>
</dbReference>
<feature type="transmembrane region" description="Helical" evidence="6">
    <location>
        <begin position="6"/>
        <end position="27"/>
    </location>
</feature>
<evidence type="ECO:0000313" key="10">
    <source>
        <dbReference type="Proteomes" id="UP000504693"/>
    </source>
</evidence>
<reference evidence="9 10" key="1">
    <citation type="submission" date="2020-05" db="EMBL/GenBank/DDBJ databases">
        <title>Erythrobacter mangrovi sp. nov., isolated from rhizosphere soil of mangrove plant (Kandelia candel).</title>
        <authorList>
            <person name="Ye Y.H."/>
        </authorList>
    </citation>
    <scope>NUCLEOTIDE SEQUENCE [LARGE SCALE GENOMIC DNA]</scope>
    <source>
        <strain evidence="9 10">EB310</strain>
    </source>
</reference>
<keyword evidence="10" id="KW-1185">Reference proteome</keyword>